<dbReference type="OrthoDB" id="9920851at2"/>
<accession>A0A5C1AT28</accession>
<reference evidence="3" key="1">
    <citation type="submission" date="2019-08" db="EMBL/GenBank/DDBJ databases">
        <title>Limnoglobus roseus gen. nov., sp. nov., a novel freshwater planctomycete with a giant genome from the family Gemmataceae.</title>
        <authorList>
            <person name="Kulichevskaya I.S."/>
            <person name="Naumoff D.G."/>
            <person name="Miroshnikov K."/>
            <person name="Ivanova A."/>
            <person name="Philippov D.A."/>
            <person name="Hakobyan A."/>
            <person name="Rijpstra I.C."/>
            <person name="Sinninghe Damste J.S."/>
            <person name="Liesack W."/>
            <person name="Dedysh S.N."/>
        </authorList>
    </citation>
    <scope>NUCLEOTIDE SEQUENCE [LARGE SCALE GENOMIC DNA]</scope>
    <source>
        <strain evidence="3">PX52</strain>
    </source>
</reference>
<sequence>MRSFFNRRPSGARPDLRARLAVEPLGALVLPTGVTPVINNFVAHEASNGFFVISGTVADDQPAGLSVTFGGGMTGIDGQHATTASDGSFSFTVFVGSGQSGMVTATVTDGDQNVSPEVEDDVHPTGSPETPEGTKDVPDTDRG</sequence>
<keyword evidence="3" id="KW-1185">Reference proteome</keyword>
<evidence type="ECO:0000313" key="2">
    <source>
        <dbReference type="EMBL" id="QEL20742.1"/>
    </source>
</evidence>
<name>A0A5C1AT28_9BACT</name>
<dbReference type="Proteomes" id="UP000324974">
    <property type="component" value="Chromosome"/>
</dbReference>
<dbReference type="RefSeq" id="WP_149115000.1">
    <property type="nucleotide sequence ID" value="NZ_CP042425.1"/>
</dbReference>
<evidence type="ECO:0000313" key="3">
    <source>
        <dbReference type="Proteomes" id="UP000324974"/>
    </source>
</evidence>
<feature type="compositionally biased region" description="Basic and acidic residues" evidence="1">
    <location>
        <begin position="132"/>
        <end position="143"/>
    </location>
</feature>
<protein>
    <submittedName>
        <fullName evidence="2">Uncharacterized protein</fullName>
    </submittedName>
</protein>
<proteinExistence type="predicted"/>
<dbReference type="AlphaFoldDB" id="A0A5C1AT28"/>
<feature type="region of interest" description="Disordered" evidence="1">
    <location>
        <begin position="105"/>
        <end position="143"/>
    </location>
</feature>
<gene>
    <name evidence="2" type="ORF">PX52LOC_07852</name>
</gene>
<feature type="compositionally biased region" description="Polar residues" evidence="1">
    <location>
        <begin position="105"/>
        <end position="115"/>
    </location>
</feature>
<dbReference type="EMBL" id="CP042425">
    <property type="protein sequence ID" value="QEL20742.1"/>
    <property type="molecule type" value="Genomic_DNA"/>
</dbReference>
<dbReference type="KEGG" id="lrs:PX52LOC_07852"/>
<dbReference type="Gene3D" id="2.60.40.10">
    <property type="entry name" value="Immunoglobulins"/>
    <property type="match status" value="1"/>
</dbReference>
<evidence type="ECO:0000256" key="1">
    <source>
        <dbReference type="SAM" id="MobiDB-lite"/>
    </source>
</evidence>
<dbReference type="InterPro" id="IPR013783">
    <property type="entry name" value="Ig-like_fold"/>
</dbReference>
<organism evidence="2 3">
    <name type="scientific">Limnoglobus roseus</name>
    <dbReference type="NCBI Taxonomy" id="2598579"/>
    <lineage>
        <taxon>Bacteria</taxon>
        <taxon>Pseudomonadati</taxon>
        <taxon>Planctomycetota</taxon>
        <taxon>Planctomycetia</taxon>
        <taxon>Gemmatales</taxon>
        <taxon>Gemmataceae</taxon>
        <taxon>Limnoglobus</taxon>
    </lineage>
</organism>